<dbReference type="Gene3D" id="1.25.10.10">
    <property type="entry name" value="Leucine-rich Repeat Variant"/>
    <property type="match status" value="2"/>
</dbReference>
<dbReference type="Proteomes" id="UP000325081">
    <property type="component" value="Unassembled WGS sequence"/>
</dbReference>
<dbReference type="PANTHER" id="PTHR46043:SF2">
    <property type="entry name" value="ARM REPEAT SUPERFAMILY PROTEIN"/>
    <property type="match status" value="1"/>
</dbReference>
<dbReference type="AlphaFoldDB" id="A0A5A7R715"/>
<organism evidence="3 4">
    <name type="scientific">Striga asiatica</name>
    <name type="common">Asiatic witchweed</name>
    <name type="synonym">Buchnera asiatica</name>
    <dbReference type="NCBI Taxonomy" id="4170"/>
    <lineage>
        <taxon>Eukaryota</taxon>
        <taxon>Viridiplantae</taxon>
        <taxon>Streptophyta</taxon>
        <taxon>Embryophyta</taxon>
        <taxon>Tracheophyta</taxon>
        <taxon>Spermatophyta</taxon>
        <taxon>Magnoliopsida</taxon>
        <taxon>eudicotyledons</taxon>
        <taxon>Gunneridae</taxon>
        <taxon>Pentapetalae</taxon>
        <taxon>asterids</taxon>
        <taxon>lamiids</taxon>
        <taxon>Lamiales</taxon>
        <taxon>Orobanchaceae</taxon>
        <taxon>Buchnereae</taxon>
        <taxon>Striga</taxon>
    </lineage>
</organism>
<gene>
    <name evidence="3" type="ORF">STAS_30728</name>
</gene>
<dbReference type="PANTHER" id="PTHR46043">
    <property type="entry name" value="ARM REPEAT SUPERFAMILY PROTEIN"/>
    <property type="match status" value="1"/>
</dbReference>
<comment type="caution">
    <text evidence="3">The sequence shown here is derived from an EMBL/GenBank/DDBJ whole genome shotgun (WGS) entry which is preliminary data.</text>
</comment>
<accession>A0A5A7R715</accession>
<dbReference type="InterPro" id="IPR054296">
    <property type="entry name" value="DUF7032"/>
</dbReference>
<dbReference type="OrthoDB" id="7537227at2759"/>
<dbReference type="InterPro" id="IPR000225">
    <property type="entry name" value="Armadillo"/>
</dbReference>
<dbReference type="Pfam" id="PF23005">
    <property type="entry name" value="DUF7032"/>
    <property type="match status" value="1"/>
</dbReference>
<dbReference type="SMART" id="SM00185">
    <property type="entry name" value="ARM"/>
    <property type="match status" value="4"/>
</dbReference>
<proteinExistence type="predicted"/>
<dbReference type="Pfam" id="PF00514">
    <property type="entry name" value="Arm"/>
    <property type="match status" value="1"/>
</dbReference>
<dbReference type="InterPro" id="IPR016024">
    <property type="entry name" value="ARM-type_fold"/>
</dbReference>
<protein>
    <submittedName>
        <fullName evidence="3">ARM repeat superfamily protein</fullName>
    </submittedName>
</protein>
<evidence type="ECO:0000256" key="1">
    <source>
        <dbReference type="ARBA" id="ARBA00022737"/>
    </source>
</evidence>
<name>A0A5A7R715_STRAF</name>
<feature type="domain" description="DUF7032" evidence="2">
    <location>
        <begin position="19"/>
        <end position="128"/>
    </location>
</feature>
<evidence type="ECO:0000313" key="3">
    <source>
        <dbReference type="EMBL" id="GER53222.1"/>
    </source>
</evidence>
<dbReference type="SUPFAM" id="SSF48371">
    <property type="entry name" value="ARM repeat"/>
    <property type="match status" value="1"/>
</dbReference>
<sequence>MHPAAVPPPSPAETLAEITYLLGDLIPSTIPITCFTSRWQVIRSRLAALKSLLSEISDSPHWSDNPLLPPILPSLLSTLRRTETLCRLCRDAASASRGKLLMQSDLDMAAGWLSKQANDLELLLRSGVLHHSTAIVLSRPNPSSSRDELAFFVKDLFTRLQIGGLEFKRKALDSLIQLLSEDDKSAAVVAREGDVGCLISLLDLNSHDSVRELVVHAVSLLAASGDLPRKCLFEEGALGPLLRNIECSSVTAKEKAAMAVEAITDDTDNAWAISAYGGVPILIELCKSGSLTAQSHAIGAVSNVSVVEDIRVALAEEGVVPILMQLLVSGSPSARGKAAKCISILASTGEYFRKLLLEENALHRLLNLFHECPTADNSEHVLRAIYSLSASDSSRRILSGSIQFIVQISETVKYGNTKLQHTSASLLAKLSISDGNKTLIAGCMGSLVRLMESVKPEGIQEIGAKALISLLSVKSNRKELVKDEKSLTRLVQMLDPKNDVVSKKFPVAVVAAIMAGGSKGCRKMLLARGVYGHLQRLAEMDVAGAKKALHRLSGSRLMSEVNLKLLTTEKLRTAAYCVLKAKSQ</sequence>
<keyword evidence="1" id="KW-0677">Repeat</keyword>
<evidence type="ECO:0000259" key="2">
    <source>
        <dbReference type="Pfam" id="PF23005"/>
    </source>
</evidence>
<reference evidence="4" key="1">
    <citation type="journal article" date="2019" name="Curr. Biol.">
        <title>Genome Sequence of Striga asiatica Provides Insight into the Evolution of Plant Parasitism.</title>
        <authorList>
            <person name="Yoshida S."/>
            <person name="Kim S."/>
            <person name="Wafula E.K."/>
            <person name="Tanskanen J."/>
            <person name="Kim Y.M."/>
            <person name="Honaas L."/>
            <person name="Yang Z."/>
            <person name="Spallek T."/>
            <person name="Conn C.E."/>
            <person name="Ichihashi Y."/>
            <person name="Cheong K."/>
            <person name="Cui S."/>
            <person name="Der J.P."/>
            <person name="Gundlach H."/>
            <person name="Jiao Y."/>
            <person name="Hori C."/>
            <person name="Ishida J.K."/>
            <person name="Kasahara H."/>
            <person name="Kiba T."/>
            <person name="Kim M.S."/>
            <person name="Koo N."/>
            <person name="Laohavisit A."/>
            <person name="Lee Y.H."/>
            <person name="Lumba S."/>
            <person name="McCourt P."/>
            <person name="Mortimer J.C."/>
            <person name="Mutuku J.M."/>
            <person name="Nomura T."/>
            <person name="Sasaki-Sekimoto Y."/>
            <person name="Seto Y."/>
            <person name="Wang Y."/>
            <person name="Wakatake T."/>
            <person name="Sakakibara H."/>
            <person name="Demura T."/>
            <person name="Yamaguchi S."/>
            <person name="Yoneyama K."/>
            <person name="Manabe R.I."/>
            <person name="Nelson D.C."/>
            <person name="Schulman A.H."/>
            <person name="Timko M.P."/>
            <person name="dePamphilis C.W."/>
            <person name="Choi D."/>
            <person name="Shirasu K."/>
        </authorList>
    </citation>
    <scope>NUCLEOTIDE SEQUENCE [LARGE SCALE GENOMIC DNA]</scope>
    <source>
        <strain evidence="4">cv. UVA1</strain>
    </source>
</reference>
<dbReference type="EMBL" id="BKCP01010515">
    <property type="protein sequence ID" value="GER53222.1"/>
    <property type="molecule type" value="Genomic_DNA"/>
</dbReference>
<evidence type="ECO:0000313" key="4">
    <source>
        <dbReference type="Proteomes" id="UP000325081"/>
    </source>
</evidence>
<dbReference type="InterPro" id="IPR011989">
    <property type="entry name" value="ARM-like"/>
</dbReference>
<keyword evidence="4" id="KW-1185">Reference proteome</keyword>